<keyword evidence="7" id="KW-1185">Reference proteome</keyword>
<dbReference type="InterPro" id="IPR036322">
    <property type="entry name" value="WD40_repeat_dom_sf"/>
</dbReference>
<dbReference type="RefSeq" id="XP_062727364.1">
    <property type="nucleotide sequence ID" value="XM_062871333.1"/>
</dbReference>
<dbReference type="GeneID" id="87890162"/>
<comment type="similarity">
    <text evidence="4">Belongs to the WD repeat PROPPIN family.</text>
</comment>
<reference evidence="6" key="2">
    <citation type="submission" date="2023-06" db="EMBL/GenBank/DDBJ databases">
        <authorList>
            <consortium name="Lawrence Berkeley National Laboratory"/>
            <person name="Mondo S.J."/>
            <person name="Hensen N."/>
            <person name="Bonometti L."/>
            <person name="Westerberg I."/>
            <person name="Brannstrom I.O."/>
            <person name="Guillou S."/>
            <person name="Cros-Aarteil S."/>
            <person name="Calhoun S."/>
            <person name="Haridas S."/>
            <person name="Kuo A."/>
            <person name="Pangilinan J."/>
            <person name="Riley R."/>
            <person name="Labutti K."/>
            <person name="Andreopoulos B."/>
            <person name="Lipzen A."/>
            <person name="Chen C."/>
            <person name="Yanf M."/>
            <person name="Daum C."/>
            <person name="Ng V."/>
            <person name="Clum A."/>
            <person name="Steindorff A."/>
            <person name="Ohm R."/>
            <person name="Martin F."/>
            <person name="Silar P."/>
            <person name="Natvig D."/>
            <person name="Lalanne C."/>
            <person name="Gautier V."/>
            <person name="Ament-Velasquez S.L."/>
            <person name="Kruys A."/>
            <person name="Hutchinson M.I."/>
            <person name="Powell A.J."/>
            <person name="Barry K."/>
            <person name="Miller A.N."/>
            <person name="Grigoriev I.V."/>
            <person name="Debuchy R."/>
            <person name="Gladieux P."/>
            <person name="Thoren M.H."/>
            <person name="Johannesson H."/>
        </authorList>
    </citation>
    <scope>NUCLEOTIDE SEQUENCE</scope>
    <source>
        <strain evidence="6">CBS 333.67</strain>
    </source>
</reference>
<dbReference type="InterPro" id="IPR048720">
    <property type="entry name" value="PROPPIN"/>
</dbReference>
<feature type="compositionally biased region" description="Polar residues" evidence="5">
    <location>
        <begin position="263"/>
        <end position="286"/>
    </location>
</feature>
<dbReference type="SUPFAM" id="SSF50978">
    <property type="entry name" value="WD40 repeat-like"/>
    <property type="match status" value="1"/>
</dbReference>
<dbReference type="Gene3D" id="2.130.10.10">
    <property type="entry name" value="YVTN repeat-like/Quinoprotein amine dehydrogenase"/>
    <property type="match status" value="1"/>
</dbReference>
<dbReference type="SMART" id="SM00320">
    <property type="entry name" value="WD40"/>
    <property type="match status" value="3"/>
</dbReference>
<organism evidence="6 7">
    <name type="scientific">Chaetomium strumarium</name>
    <dbReference type="NCBI Taxonomy" id="1170767"/>
    <lineage>
        <taxon>Eukaryota</taxon>
        <taxon>Fungi</taxon>
        <taxon>Dikarya</taxon>
        <taxon>Ascomycota</taxon>
        <taxon>Pezizomycotina</taxon>
        <taxon>Sordariomycetes</taxon>
        <taxon>Sordariomycetidae</taxon>
        <taxon>Sordariales</taxon>
        <taxon>Chaetomiaceae</taxon>
        <taxon>Chaetomium</taxon>
    </lineage>
</organism>
<keyword evidence="3" id="KW-0677">Repeat</keyword>
<sequence length="398" mass="42868">MNTRTPLETPSSTVVLSVAFNEDCSCFTAGLNTGFCIFNSEPCSLRSTRDFNAGISLAQMMGNANYVGLVGGGKRPKFATNKLVLWDELKSKAILEISALTPVRGVQLSTHLIAIVLQNSVRIYKVTKPPTLSSAYETANNPWGLCCLGQKKIAFPGRTPGHVQLVELATGNVSIIPAHSSPVKALQLSPDGELLSTASETGTLIRVFSTSNCARLIELRRGIDQASIFSLAFSPSGTMLACTSDKSTLHIFDVPHPRRPSPQMLQQQQNGGSSQIFSPQNGSSAADKSDDGKGKWGILSKIPMMPRMFSDVYSFASAPFEVDDEETPAVVTGLPMSESTTLGTSKPPKGVIGWLNESTLIVVGAGTNARWEKFAIHEGSDGRRFCVREGWKRYLPSH</sequence>
<gene>
    <name evidence="6" type="ORF">B0T15DRAFT_80110</name>
</gene>
<proteinExistence type="inferred from homology"/>
<reference evidence="6" key="1">
    <citation type="journal article" date="2023" name="Mol. Phylogenet. Evol.">
        <title>Genome-scale phylogeny and comparative genomics of the fungal order Sordariales.</title>
        <authorList>
            <person name="Hensen N."/>
            <person name="Bonometti L."/>
            <person name="Westerberg I."/>
            <person name="Brannstrom I.O."/>
            <person name="Guillou S."/>
            <person name="Cros-Aarteil S."/>
            <person name="Calhoun S."/>
            <person name="Haridas S."/>
            <person name="Kuo A."/>
            <person name="Mondo S."/>
            <person name="Pangilinan J."/>
            <person name="Riley R."/>
            <person name="LaButti K."/>
            <person name="Andreopoulos B."/>
            <person name="Lipzen A."/>
            <person name="Chen C."/>
            <person name="Yan M."/>
            <person name="Daum C."/>
            <person name="Ng V."/>
            <person name="Clum A."/>
            <person name="Steindorff A."/>
            <person name="Ohm R.A."/>
            <person name="Martin F."/>
            <person name="Silar P."/>
            <person name="Natvig D.O."/>
            <person name="Lalanne C."/>
            <person name="Gautier V."/>
            <person name="Ament-Velasquez S.L."/>
            <person name="Kruys A."/>
            <person name="Hutchinson M.I."/>
            <person name="Powell A.J."/>
            <person name="Barry K."/>
            <person name="Miller A.N."/>
            <person name="Grigoriev I.V."/>
            <person name="Debuchy R."/>
            <person name="Gladieux P."/>
            <person name="Hiltunen Thoren M."/>
            <person name="Johannesson H."/>
        </authorList>
    </citation>
    <scope>NUCLEOTIDE SEQUENCE</scope>
    <source>
        <strain evidence="6">CBS 333.67</strain>
    </source>
</reference>
<evidence type="ECO:0000256" key="1">
    <source>
        <dbReference type="ARBA" id="ARBA00004148"/>
    </source>
</evidence>
<evidence type="ECO:0000256" key="4">
    <source>
        <dbReference type="ARBA" id="ARBA00025740"/>
    </source>
</evidence>
<dbReference type="GO" id="GO:0005774">
    <property type="term" value="C:vacuolar membrane"/>
    <property type="evidence" value="ECO:0007669"/>
    <property type="project" value="UniProtKB-SubCell"/>
</dbReference>
<evidence type="ECO:0000256" key="3">
    <source>
        <dbReference type="ARBA" id="ARBA00022737"/>
    </source>
</evidence>
<dbReference type="PANTHER" id="PTHR11227">
    <property type="entry name" value="WD-REPEAT PROTEIN INTERACTING WITH PHOSPHOINOSIDES WIPI -RELATED"/>
    <property type="match status" value="1"/>
</dbReference>
<evidence type="ECO:0000313" key="6">
    <source>
        <dbReference type="EMBL" id="KAK3311584.1"/>
    </source>
</evidence>
<evidence type="ECO:0000256" key="2">
    <source>
        <dbReference type="ARBA" id="ARBA00022574"/>
    </source>
</evidence>
<dbReference type="Proteomes" id="UP001273166">
    <property type="component" value="Unassembled WGS sequence"/>
</dbReference>
<evidence type="ECO:0000256" key="5">
    <source>
        <dbReference type="SAM" id="MobiDB-lite"/>
    </source>
</evidence>
<dbReference type="Pfam" id="PF21032">
    <property type="entry name" value="PROPPIN"/>
    <property type="match status" value="1"/>
</dbReference>
<dbReference type="AlphaFoldDB" id="A0AAJ0M7B2"/>
<comment type="subcellular location">
    <subcellularLocation>
        <location evidence="1">Vacuole membrane</location>
        <topology evidence="1">Peripheral membrane protein</topology>
    </subcellularLocation>
</comment>
<name>A0AAJ0M7B2_9PEZI</name>
<feature type="region of interest" description="Disordered" evidence="5">
    <location>
        <begin position="252"/>
        <end position="293"/>
    </location>
</feature>
<protein>
    <submittedName>
        <fullName evidence="6">WD40-repeat-containing domain protein</fullName>
    </submittedName>
</protein>
<dbReference type="EMBL" id="JAUDZG010000001">
    <property type="protein sequence ID" value="KAK3311584.1"/>
    <property type="molecule type" value="Genomic_DNA"/>
</dbReference>
<dbReference type="InterPro" id="IPR001680">
    <property type="entry name" value="WD40_rpt"/>
</dbReference>
<accession>A0AAJ0M7B2</accession>
<dbReference type="InterPro" id="IPR015943">
    <property type="entry name" value="WD40/YVTN_repeat-like_dom_sf"/>
</dbReference>
<evidence type="ECO:0000313" key="7">
    <source>
        <dbReference type="Proteomes" id="UP001273166"/>
    </source>
</evidence>
<keyword evidence="2" id="KW-0853">WD repeat</keyword>
<comment type="caution">
    <text evidence="6">The sequence shown here is derived from an EMBL/GenBank/DDBJ whole genome shotgun (WGS) entry which is preliminary data.</text>
</comment>